<evidence type="ECO:0000256" key="1">
    <source>
        <dbReference type="SAM" id="Phobius"/>
    </source>
</evidence>
<gene>
    <name evidence="3 5" type="ORF">CBG06402</name>
    <name evidence="3" type="ORF">CBG_06402</name>
</gene>
<protein>
    <submittedName>
        <fullName evidence="3">Protein CBG06402</fullName>
    </submittedName>
</protein>
<dbReference type="InterPro" id="IPR005049">
    <property type="entry name" value="STL-like"/>
</dbReference>
<evidence type="ECO:0000313" key="4">
    <source>
        <dbReference type="Proteomes" id="UP000008549"/>
    </source>
</evidence>
<reference evidence="3 4" key="2">
    <citation type="journal article" date="2011" name="PLoS Genet.">
        <title>Caenorhabditis briggsae recombinant inbred line genotypes reveal inter-strain incompatibility and the evolution of recombination.</title>
        <authorList>
            <person name="Ross J.A."/>
            <person name="Koboldt D.C."/>
            <person name="Staisch J.E."/>
            <person name="Chamberlin H.M."/>
            <person name="Gupta B.P."/>
            <person name="Miller R.D."/>
            <person name="Baird S.E."/>
            <person name="Haag E.S."/>
        </authorList>
    </citation>
    <scope>NUCLEOTIDE SEQUENCE [LARGE SCALE GENOMIC DNA]</scope>
    <source>
        <strain evidence="3 4">AF16</strain>
    </source>
</reference>
<dbReference type="Proteomes" id="UP000008549">
    <property type="component" value="Unassembled WGS sequence"/>
</dbReference>
<keyword evidence="1" id="KW-0472">Membrane</keyword>
<dbReference type="SUPFAM" id="SSF81321">
    <property type="entry name" value="Family A G protein-coupled receptor-like"/>
    <property type="match status" value="1"/>
</dbReference>
<feature type="transmembrane region" description="Helical" evidence="1">
    <location>
        <begin position="847"/>
        <end position="866"/>
    </location>
</feature>
<keyword evidence="1" id="KW-0812">Transmembrane</keyword>
<dbReference type="InterPro" id="IPR019430">
    <property type="entry name" value="7TM_GPCR_serpentine_rcpt_Srx"/>
</dbReference>
<accession>A8X255</accession>
<evidence type="ECO:0000259" key="2">
    <source>
        <dbReference type="Pfam" id="PF10328"/>
    </source>
</evidence>
<name>A8X255_CAEBR</name>
<proteinExistence type="predicted"/>
<dbReference type="CDD" id="cd00637">
    <property type="entry name" value="7tm_classA_rhodopsin-like"/>
    <property type="match status" value="1"/>
</dbReference>
<feature type="transmembrane region" description="Helical" evidence="1">
    <location>
        <begin position="787"/>
        <end position="814"/>
    </location>
</feature>
<evidence type="ECO:0000313" key="5">
    <source>
        <dbReference type="WormBase" id="CBG06402"/>
    </source>
</evidence>
<dbReference type="CTD" id="8589350"/>
<dbReference type="Pfam" id="PF10328">
    <property type="entry name" value="7TM_GPCR_Srx"/>
    <property type="match status" value="1"/>
</dbReference>
<dbReference type="KEGG" id="cbr:CBG_06402"/>
<feature type="transmembrane region" description="Helical" evidence="1">
    <location>
        <begin position="9"/>
        <end position="28"/>
    </location>
</feature>
<dbReference type="Pfam" id="PF03385">
    <property type="entry name" value="STELLO"/>
    <property type="match status" value="1"/>
</dbReference>
<dbReference type="InParanoid" id="A8X255"/>
<dbReference type="PANTHER" id="PTHR31362">
    <property type="entry name" value="GLYCOSYLTRANSFERASE STELLO1-RELATED"/>
    <property type="match status" value="1"/>
</dbReference>
<feature type="transmembrane region" description="Helical" evidence="1">
    <location>
        <begin position="1013"/>
        <end position="1034"/>
    </location>
</feature>
<feature type="domain" description="7TM GPCR serpentine receptor class x (Srx)" evidence="2">
    <location>
        <begin position="748"/>
        <end position="947"/>
    </location>
</feature>
<feature type="transmembrane region" description="Helical" evidence="1">
    <location>
        <begin position="893"/>
        <end position="919"/>
    </location>
</feature>
<dbReference type="STRING" id="6238.A8X255"/>
<reference evidence="3 4" key="1">
    <citation type="journal article" date="2003" name="PLoS Biol.">
        <title>The genome sequence of Caenorhabditis briggsae: a platform for comparative genomics.</title>
        <authorList>
            <person name="Stein L.D."/>
            <person name="Bao Z."/>
            <person name="Blasiar D."/>
            <person name="Blumenthal T."/>
            <person name="Brent M.R."/>
            <person name="Chen N."/>
            <person name="Chinwalla A."/>
            <person name="Clarke L."/>
            <person name="Clee C."/>
            <person name="Coghlan A."/>
            <person name="Coulson A."/>
            <person name="D'Eustachio P."/>
            <person name="Fitch D.H."/>
            <person name="Fulton L.A."/>
            <person name="Fulton R.E."/>
            <person name="Griffiths-Jones S."/>
            <person name="Harris T.W."/>
            <person name="Hillier L.W."/>
            <person name="Kamath R."/>
            <person name="Kuwabara P.E."/>
            <person name="Mardis E.R."/>
            <person name="Marra M.A."/>
            <person name="Miner T.L."/>
            <person name="Minx P."/>
            <person name="Mullikin J.C."/>
            <person name="Plumb R.W."/>
            <person name="Rogers J."/>
            <person name="Schein J.E."/>
            <person name="Sohrmann M."/>
            <person name="Spieth J."/>
            <person name="Stajich J.E."/>
            <person name="Wei C."/>
            <person name="Willey D."/>
            <person name="Wilson R.K."/>
            <person name="Durbin R."/>
            <person name="Waterston R.H."/>
        </authorList>
    </citation>
    <scope>NUCLEOTIDE SEQUENCE [LARGE SCALE GENOMIC DNA]</scope>
    <source>
        <strain evidence="3 4">AF16</strain>
    </source>
</reference>
<keyword evidence="4" id="KW-1185">Reference proteome</keyword>
<feature type="transmembrane region" description="Helical" evidence="1">
    <location>
        <begin position="925"/>
        <end position="947"/>
    </location>
</feature>
<dbReference type="Gene3D" id="1.20.1070.10">
    <property type="entry name" value="Rhodopsin 7-helix transmembrane proteins"/>
    <property type="match status" value="1"/>
</dbReference>
<dbReference type="PANTHER" id="PTHR31362:SF0">
    <property type="entry name" value="EXOSTOSIN DOMAIN-CONTAINING PROTEIN-RELATED"/>
    <property type="match status" value="1"/>
</dbReference>
<dbReference type="AlphaFoldDB" id="A8X255"/>
<dbReference type="OMA" id="DIFCKHE"/>
<feature type="transmembrane region" description="Helical" evidence="1">
    <location>
        <begin position="977"/>
        <end position="1001"/>
    </location>
</feature>
<evidence type="ECO:0000313" key="3">
    <source>
        <dbReference type="EMBL" id="CAP26715.1"/>
    </source>
</evidence>
<dbReference type="WormBase" id="CBG06402">
    <property type="protein sequence ID" value="CBP49276"/>
    <property type="gene ID" value="WBGene00028685"/>
</dbReference>
<dbReference type="EMBL" id="HE601320">
    <property type="protein sequence ID" value="CAP26715.1"/>
    <property type="molecule type" value="Genomic_DNA"/>
</dbReference>
<feature type="transmembrane region" description="Helical" evidence="1">
    <location>
        <begin position="750"/>
        <end position="775"/>
    </location>
</feature>
<dbReference type="GeneID" id="8589350"/>
<dbReference type="eggNOG" id="ENOG502QTAG">
    <property type="taxonomic scope" value="Eukaryota"/>
</dbReference>
<sequence length="1108" mass="129040">MLSNFQNSLVTLLVFCLFSLFCTVYWIGPSQEFQKITETRGEEPRIIFKPITEVKNGNKWIVVTSINYPTDDVMRLAAIPDWNLVVVGDTKTPKDWELPNKKLIIFRKILRQGLKQFQYEETVSGVRYQAKSFEEANNSTGIIKRLFNPYQFYGVDQMWPRGFPLENIEKHSNVLGQQTLCYQMPRPAVQQGLVHHDPDVDAIYRLLHANPKTGLDIKFNEFAPPIILSVGTYSPWNSQNTLFHKSAFHTLFLPTTVSFRTTDIWRSFISQKILHLSGLTVSFVPTNAVQFRNAHDYLKDFKDEKSVYEDSGRFLEFLHSWNCKNGPVLENCMNQLAEDLVENNFWRNEDAKLMMMFLSDLKLLGFEFPEILKGEYVEPYLASANETERNVNCRRMNLEFELVDPRNYEQQNLQKAGQKLQYIGDLVDWCKETGYSDLLKTFPSAQQLSRQHEKSDTLQKHSKSVLVVVNNYPWNYGHGIIQRLYQPYFAAVVFCGSWYPDQVKDHDNYTSTIQPFNFIHMNPTEMRKGYSAYHCLTLAKEMGLANVQGYFLMADDAIFNIWQEIDFSTVHHSTGVVLDESDLFWDLDVGIFASRNVVKTFETSKSPGIQNAWKQFQNGLEINGNKKLAKQEMTSGKGRTYSDFFYIPNSESEYYATLMRVFFENGLYLEIAVDKFMKSVKTQESPKTVYIWNDDREKWDEKYSKTMIGFHPVKLSQFQQPGKNRTRYCRSILQIWADSFLISDTKKNTWTLLLSSMFLFLWYFESILQIVMALNRYIVICLNMQKVFTFFSTSLLFVFLIPFCFLLMSCSQYLSPCCSFMYDQEYLSYSYLSNGTIPNYSNTFVDLPLNTSSSVISIICYVLIFWKIHHYSPATVSVGGGRQKVRRNRDIRCAIQFSLLLAFYTFAWVLFRVLPIILATKDVEWFISVPTLYTLNCTSNAIIYICFNGENSQSFHYLFVLNVSLFLKNYEKMLLKFYLGSIFLFFVILVISLNFIIFRPVFRLAFVSKKSTVYIIAFFNIISDLLQLFLLIYLTSSMIVNDYLFSGGQQSVLDVIIEFQIFGIPKLENIGILESRCFRISNTRNSRIMKYQNLKILKITVFEISDSP</sequence>
<dbReference type="HOGENOM" id="CLU_282170_0_0_1"/>
<dbReference type="RefSeq" id="XP_002647351.1">
    <property type="nucleotide sequence ID" value="XM_002647305.1"/>
</dbReference>
<keyword evidence="1" id="KW-1133">Transmembrane helix</keyword>
<organism evidence="3 4">
    <name type="scientific">Caenorhabditis briggsae</name>
    <dbReference type="NCBI Taxonomy" id="6238"/>
    <lineage>
        <taxon>Eukaryota</taxon>
        <taxon>Metazoa</taxon>
        <taxon>Ecdysozoa</taxon>
        <taxon>Nematoda</taxon>
        <taxon>Chromadorea</taxon>
        <taxon>Rhabditida</taxon>
        <taxon>Rhabditina</taxon>
        <taxon>Rhabditomorpha</taxon>
        <taxon>Rhabditoidea</taxon>
        <taxon>Rhabditidae</taxon>
        <taxon>Peloderinae</taxon>
        <taxon>Caenorhabditis</taxon>
    </lineage>
</organism>